<dbReference type="Gene3D" id="3.40.50.300">
    <property type="entry name" value="P-loop containing nucleotide triphosphate hydrolases"/>
    <property type="match status" value="1"/>
</dbReference>
<dbReference type="Proteomes" id="UP000615446">
    <property type="component" value="Unassembled WGS sequence"/>
</dbReference>
<dbReference type="GO" id="GO:0016787">
    <property type="term" value="F:hydrolase activity"/>
    <property type="evidence" value="ECO:0007669"/>
    <property type="project" value="UniProtKB-KW"/>
</dbReference>
<organism evidence="5 6">
    <name type="scientific">Rhizophagus clarus</name>
    <dbReference type="NCBI Taxonomy" id="94130"/>
    <lineage>
        <taxon>Eukaryota</taxon>
        <taxon>Fungi</taxon>
        <taxon>Fungi incertae sedis</taxon>
        <taxon>Mucoromycota</taxon>
        <taxon>Glomeromycotina</taxon>
        <taxon>Glomeromycetes</taxon>
        <taxon>Glomerales</taxon>
        <taxon>Glomeraceae</taxon>
        <taxon>Rhizophagus</taxon>
    </lineage>
</organism>
<evidence type="ECO:0000313" key="5">
    <source>
        <dbReference type="EMBL" id="GES74884.1"/>
    </source>
</evidence>
<sequence length="487" mass="55895">MTEIRNILLIGKSGSGKSTLANVLVNKNGNLEEVFIEGYTGESETKEVKVGQFESDGIIYRIIDTVGIGDTNLSKEEALNKMKGIFDILKDNFSLNQILFTLRDKFTNEQIKCYDLLKEVIFDNNMENFTTIVRTGFAKFRKPEEREKDKKALKNVIKNWKDIIYINNLSKDEEQELKSRKESRVILLEYLKTCQEVYQPELLGKFHKIIKDFDSIYDDTNQEIERYIKNLKNVQKWIKDFISKRKTAMKELGQRKEDRSDSEQTRLVANDVLNGMTIVGGAALLTPAAPIGLIAALVGASALGSTISDGYAGIKESGDNKLLMKHLKGDEELVKVINNLWPELICYRKKFSDIRSKYSNLEYKKLKLNEKTIEAFDEILAKTLESELEAFQDNAKKEINYSGGLAKVGRAILKFSFRGPIPSIYYLGRDIRRQASNKEPLSLSDIEKTIKELIKDLESWEEREKSLLKEIENFEAYQKKLKLVKMK</sequence>
<gene>
    <name evidence="5" type="ORF">RCL2_000234800</name>
</gene>
<evidence type="ECO:0000256" key="3">
    <source>
        <dbReference type="SAM" id="Coils"/>
    </source>
</evidence>
<comment type="caution">
    <text evidence="5">The sequence shown here is derived from an EMBL/GenBank/DDBJ whole genome shotgun (WGS) entry which is preliminary data.</text>
</comment>
<dbReference type="PANTHER" id="PTHR10903">
    <property type="entry name" value="GTPASE, IMAP FAMILY MEMBER-RELATED"/>
    <property type="match status" value="1"/>
</dbReference>
<dbReference type="OrthoDB" id="8954335at2759"/>
<dbReference type="Pfam" id="PF04548">
    <property type="entry name" value="AIG1"/>
    <property type="match status" value="1"/>
</dbReference>
<dbReference type="GO" id="GO:0005525">
    <property type="term" value="F:GTP binding"/>
    <property type="evidence" value="ECO:0007669"/>
    <property type="project" value="UniProtKB-KW"/>
</dbReference>
<dbReference type="InterPro" id="IPR045058">
    <property type="entry name" value="GIMA/IAN/Toc"/>
</dbReference>
<dbReference type="InterPro" id="IPR006703">
    <property type="entry name" value="G_AIG1"/>
</dbReference>
<evidence type="ECO:0000256" key="2">
    <source>
        <dbReference type="ARBA" id="ARBA00023134"/>
    </source>
</evidence>
<dbReference type="PANTHER" id="PTHR10903:SF184">
    <property type="entry name" value="GTP-BINDING PROTEIN A"/>
    <property type="match status" value="1"/>
</dbReference>
<keyword evidence="2" id="KW-0342">GTP-binding</keyword>
<evidence type="ECO:0000259" key="4">
    <source>
        <dbReference type="Pfam" id="PF04548"/>
    </source>
</evidence>
<dbReference type="EMBL" id="BLAL01000012">
    <property type="protein sequence ID" value="GES74884.1"/>
    <property type="molecule type" value="Genomic_DNA"/>
</dbReference>
<reference evidence="5" key="1">
    <citation type="submission" date="2019-10" db="EMBL/GenBank/DDBJ databases">
        <title>Conservation and host-specific expression of non-tandemly repeated heterogenous ribosome RNA gene in arbuscular mycorrhizal fungi.</title>
        <authorList>
            <person name="Maeda T."/>
            <person name="Kobayashi Y."/>
            <person name="Nakagawa T."/>
            <person name="Ezawa T."/>
            <person name="Yamaguchi K."/>
            <person name="Bino T."/>
            <person name="Nishimoto Y."/>
            <person name="Shigenobu S."/>
            <person name="Kawaguchi M."/>
        </authorList>
    </citation>
    <scope>NUCLEOTIDE SEQUENCE</scope>
    <source>
        <strain evidence="5">HR1</strain>
    </source>
</reference>
<protein>
    <submittedName>
        <fullName evidence="5">P-loop containing nucleoside triphosphate hydrolase protein</fullName>
    </submittedName>
</protein>
<evidence type="ECO:0000313" key="6">
    <source>
        <dbReference type="Proteomes" id="UP000615446"/>
    </source>
</evidence>
<keyword evidence="3" id="KW-0175">Coiled coil</keyword>
<feature type="domain" description="AIG1-type G" evidence="4">
    <location>
        <begin position="5"/>
        <end position="178"/>
    </location>
</feature>
<dbReference type="AlphaFoldDB" id="A0A8H3QFA3"/>
<dbReference type="InterPro" id="IPR027417">
    <property type="entry name" value="P-loop_NTPase"/>
</dbReference>
<keyword evidence="1" id="KW-0547">Nucleotide-binding</keyword>
<keyword evidence="5" id="KW-0378">Hydrolase</keyword>
<name>A0A8H3QFA3_9GLOM</name>
<accession>A0A8H3QFA3</accession>
<dbReference type="SUPFAM" id="SSF52540">
    <property type="entry name" value="P-loop containing nucleoside triphosphate hydrolases"/>
    <property type="match status" value="1"/>
</dbReference>
<feature type="coiled-coil region" evidence="3">
    <location>
        <begin position="443"/>
        <end position="477"/>
    </location>
</feature>
<proteinExistence type="predicted"/>
<evidence type="ECO:0000256" key="1">
    <source>
        <dbReference type="ARBA" id="ARBA00022741"/>
    </source>
</evidence>